<dbReference type="Proteomes" id="UP000070544">
    <property type="component" value="Unassembled WGS sequence"/>
</dbReference>
<dbReference type="AlphaFoldDB" id="A0A139A0Q9"/>
<evidence type="ECO:0000256" key="1">
    <source>
        <dbReference type="SAM" id="MobiDB-lite"/>
    </source>
</evidence>
<proteinExistence type="predicted"/>
<gene>
    <name evidence="3" type="ORF">M427DRAFT_37318</name>
</gene>
<accession>A0A139A0Q9</accession>
<feature type="signal peptide" evidence="2">
    <location>
        <begin position="1"/>
        <end position="46"/>
    </location>
</feature>
<keyword evidence="2" id="KW-0732">Signal</keyword>
<organism evidence="3 4">
    <name type="scientific">Gonapodya prolifera (strain JEL478)</name>
    <name type="common">Monoblepharis prolifera</name>
    <dbReference type="NCBI Taxonomy" id="1344416"/>
    <lineage>
        <taxon>Eukaryota</taxon>
        <taxon>Fungi</taxon>
        <taxon>Fungi incertae sedis</taxon>
        <taxon>Chytridiomycota</taxon>
        <taxon>Chytridiomycota incertae sedis</taxon>
        <taxon>Monoblepharidomycetes</taxon>
        <taxon>Monoblepharidales</taxon>
        <taxon>Gonapodyaceae</taxon>
        <taxon>Gonapodya</taxon>
    </lineage>
</organism>
<feature type="non-terminal residue" evidence="3">
    <location>
        <position position="193"/>
    </location>
</feature>
<evidence type="ECO:0000313" key="3">
    <source>
        <dbReference type="EMBL" id="KXS10366.1"/>
    </source>
</evidence>
<evidence type="ECO:0000313" key="4">
    <source>
        <dbReference type="Proteomes" id="UP000070544"/>
    </source>
</evidence>
<feature type="region of interest" description="Disordered" evidence="1">
    <location>
        <begin position="61"/>
        <end position="85"/>
    </location>
</feature>
<dbReference type="EMBL" id="KQ965827">
    <property type="protein sequence ID" value="KXS10366.1"/>
    <property type="molecule type" value="Genomic_DNA"/>
</dbReference>
<evidence type="ECO:0000256" key="2">
    <source>
        <dbReference type="SAM" id="SignalP"/>
    </source>
</evidence>
<sequence length="193" mass="18959">MSPRSPVSVTAAGRRRHPRALRLSAFGLLMAVLALLLSTAPSTVEAGNKITTTTQAAGQLTKDAKATSASAPAAPSLKPTTAVPVDPTTTEKANAAKPTTTVAPVNTQAPEKSTTAAAVKVTTNNKVTTAGPVATTVAVTTAAANQAATPPGGGDPGACVVTIPANALSAKGLSTPWVVSGNGCTQVPDGMPT</sequence>
<feature type="compositionally biased region" description="Low complexity" evidence="1">
    <location>
        <begin position="66"/>
        <end position="85"/>
    </location>
</feature>
<keyword evidence="4" id="KW-1185">Reference proteome</keyword>
<name>A0A139A0Q9_GONPJ</name>
<reference evidence="3 4" key="1">
    <citation type="journal article" date="2015" name="Genome Biol. Evol.">
        <title>Phylogenomic analyses indicate that early fungi evolved digesting cell walls of algal ancestors of land plants.</title>
        <authorList>
            <person name="Chang Y."/>
            <person name="Wang S."/>
            <person name="Sekimoto S."/>
            <person name="Aerts A.L."/>
            <person name="Choi C."/>
            <person name="Clum A."/>
            <person name="LaButti K.M."/>
            <person name="Lindquist E.A."/>
            <person name="Yee Ngan C."/>
            <person name="Ohm R.A."/>
            <person name="Salamov A.A."/>
            <person name="Grigoriev I.V."/>
            <person name="Spatafora J.W."/>
            <person name="Berbee M.L."/>
        </authorList>
    </citation>
    <scope>NUCLEOTIDE SEQUENCE [LARGE SCALE GENOMIC DNA]</scope>
    <source>
        <strain evidence="3 4">JEL478</strain>
    </source>
</reference>
<protein>
    <submittedName>
        <fullName evidence="3">Uncharacterized protein</fullName>
    </submittedName>
</protein>
<feature type="chain" id="PRO_5007295831" evidence="2">
    <location>
        <begin position="47"/>
        <end position="193"/>
    </location>
</feature>